<keyword evidence="2" id="KW-1185">Reference proteome</keyword>
<sequence>MRRDAAWHETDDLYLLYHRPSGETHMLAPDLFAILEAIDGEPLDAPGVLAALAATHDIEAEDDAPLAVIEARLAELVALGLADRL</sequence>
<gene>
    <name evidence="1" type="ORF">ACFOMD_11055</name>
</gene>
<dbReference type="InterPro" id="IPR027599">
    <property type="entry name" value="PqqD-rel_X"/>
</dbReference>
<proteinExistence type="predicted"/>
<organism evidence="1 2">
    <name type="scientific">Sphingoaurantiacus capsulatus</name>
    <dbReference type="NCBI Taxonomy" id="1771310"/>
    <lineage>
        <taxon>Bacteria</taxon>
        <taxon>Pseudomonadati</taxon>
        <taxon>Pseudomonadota</taxon>
        <taxon>Alphaproteobacteria</taxon>
        <taxon>Sphingomonadales</taxon>
        <taxon>Sphingosinicellaceae</taxon>
        <taxon>Sphingoaurantiacus</taxon>
    </lineage>
</organism>
<protein>
    <submittedName>
        <fullName evidence="1">HPr-rel-A system PqqD family peptide chaperone</fullName>
    </submittedName>
</protein>
<evidence type="ECO:0000313" key="2">
    <source>
        <dbReference type="Proteomes" id="UP001595615"/>
    </source>
</evidence>
<evidence type="ECO:0000313" key="1">
    <source>
        <dbReference type="EMBL" id="MFC3713114.1"/>
    </source>
</evidence>
<name>A0ABV7XEM0_9SPHN</name>
<dbReference type="NCBIfam" id="TIGR04353">
    <property type="entry name" value="PqqD_rel_X"/>
    <property type="match status" value="1"/>
</dbReference>
<comment type="caution">
    <text evidence="1">The sequence shown here is derived from an EMBL/GenBank/DDBJ whole genome shotgun (WGS) entry which is preliminary data.</text>
</comment>
<dbReference type="Proteomes" id="UP001595615">
    <property type="component" value="Unassembled WGS sequence"/>
</dbReference>
<accession>A0ABV7XEM0</accession>
<reference evidence="2" key="1">
    <citation type="journal article" date="2019" name="Int. J. Syst. Evol. Microbiol.">
        <title>The Global Catalogue of Microorganisms (GCM) 10K type strain sequencing project: providing services to taxonomists for standard genome sequencing and annotation.</title>
        <authorList>
            <consortium name="The Broad Institute Genomics Platform"/>
            <consortium name="The Broad Institute Genome Sequencing Center for Infectious Disease"/>
            <person name="Wu L."/>
            <person name="Ma J."/>
        </authorList>
    </citation>
    <scope>NUCLEOTIDE SEQUENCE [LARGE SCALE GENOMIC DNA]</scope>
    <source>
        <strain evidence="2">KCTC 42644</strain>
    </source>
</reference>
<dbReference type="RefSeq" id="WP_380861299.1">
    <property type="nucleotide sequence ID" value="NZ_JBHRXV010000010.1"/>
</dbReference>
<dbReference type="EMBL" id="JBHRXV010000010">
    <property type="protein sequence ID" value="MFC3713114.1"/>
    <property type="molecule type" value="Genomic_DNA"/>
</dbReference>